<gene>
    <name evidence="1" type="ordered locus">bpr_II383</name>
</gene>
<geneLocation type="plasmid" evidence="1 2">
    <name>pCY360</name>
</geneLocation>
<dbReference type="RefSeq" id="WP_013282969.1">
    <property type="nucleotide sequence ID" value="NC_014389.1"/>
</dbReference>
<dbReference type="AlphaFoldDB" id="E0S4I8"/>
<dbReference type="InterPro" id="IPR025466">
    <property type="entry name" value="DUF4317"/>
</dbReference>
<dbReference type="EMBL" id="CP001812">
    <property type="protein sequence ID" value="ADL36320.1"/>
    <property type="molecule type" value="Genomic_DNA"/>
</dbReference>
<keyword evidence="1" id="KW-0614">Plasmid</keyword>
<dbReference type="KEGG" id="bpb:bpr_II383"/>
<accession>E0S4I8</accession>
<keyword evidence="2" id="KW-1185">Reference proteome</keyword>
<sequence>MNKSNVMELKKTLKITTEFMPSIDRICTCFVNGNKEKLISNTESYSSLGDEEQFKYIDILKAALSGTIDKKLLNLEFGSNEASIKAEGFMTEAYTEVFKSEEKRDELFDTIIENYIFDENYLIVAGHGVYDVPMKASDGAILEDETTTYEFMLVAICPVHSTKAGLTLDSDSGRMVSSRQVQIVQAPVHGFLYPAFNDRDTDLHSMLYFTKKPEDSHPELIEKLLGIPAPTSSVDQQHIFESIIAEVTDDKADFEVIKTLHENLKEMEETAQYNGEIKTLHKEEIKEILVSAGVKEEKLDDFEHIYERAGGNDDTEFKTGNLIELDKFAVKSSDVEIKIKPDRTNLVQQRKIDGRNCIVVALEGDVRLNGIQINAPASQL</sequence>
<organism evidence="1 2">
    <name type="scientific">Butyrivibrio proteoclasticus (strain ATCC 51982 / DSM 14932 / B316)</name>
    <name type="common">Clostridium proteoclasticum</name>
    <dbReference type="NCBI Taxonomy" id="515622"/>
    <lineage>
        <taxon>Bacteria</taxon>
        <taxon>Bacillati</taxon>
        <taxon>Bacillota</taxon>
        <taxon>Clostridia</taxon>
        <taxon>Lachnospirales</taxon>
        <taxon>Lachnospiraceae</taxon>
        <taxon>Butyrivibrio</taxon>
    </lineage>
</organism>
<evidence type="ECO:0000313" key="2">
    <source>
        <dbReference type="Proteomes" id="UP000001299"/>
    </source>
</evidence>
<dbReference type="HOGENOM" id="CLU_044566_1_0_9"/>
<evidence type="ECO:0008006" key="3">
    <source>
        <dbReference type="Google" id="ProtNLM"/>
    </source>
</evidence>
<reference evidence="1 2" key="1">
    <citation type="journal article" date="2010" name="PLoS ONE">
        <title>The glycobiome of the rumen bacterium Butyrivibrio proteoclasticus B316(T) highlights adaptation to a polysaccharide-rich environment.</title>
        <authorList>
            <person name="Kelly W.J."/>
            <person name="Leahy S.C."/>
            <person name="Altermann E."/>
            <person name="Yeoman C.J."/>
            <person name="Dunne J.C."/>
            <person name="Kong Z."/>
            <person name="Pacheco D.M."/>
            <person name="Li D."/>
            <person name="Noel S.J."/>
            <person name="Moon C.D."/>
            <person name="Cookson A.L."/>
            <person name="Attwood G.T."/>
        </authorList>
    </citation>
    <scope>NUCLEOTIDE SEQUENCE [LARGE SCALE GENOMIC DNA]</scope>
    <source>
        <strain evidence="2">ATCC 51982 / DSM 14932 / B316</strain>
        <plasmid evidence="2">Plasmid pCY360</plasmid>
    </source>
</reference>
<proteinExistence type="predicted"/>
<protein>
    <recommendedName>
        <fullName evidence="3">DUF4317 domain-containing protein</fullName>
    </recommendedName>
</protein>
<dbReference type="Pfam" id="PF14199">
    <property type="entry name" value="DUF4317"/>
    <property type="match status" value="1"/>
</dbReference>
<name>E0S4I8_BUTPB</name>
<evidence type="ECO:0000313" key="1">
    <source>
        <dbReference type="EMBL" id="ADL36320.1"/>
    </source>
</evidence>
<dbReference type="Proteomes" id="UP000001299">
    <property type="component" value="Plasmid pCY360"/>
</dbReference>